<dbReference type="Pfam" id="PF01867">
    <property type="entry name" value="Cas_Cas1"/>
    <property type="match status" value="1"/>
</dbReference>
<dbReference type="EC" id="3.1.-.-" evidence="9"/>
<evidence type="ECO:0000256" key="6">
    <source>
        <dbReference type="ARBA" id="ARBA00023118"/>
    </source>
</evidence>
<dbReference type="InterPro" id="IPR019858">
    <property type="entry name" value="CRISPR-assoc_Cas1_HMARI/TNEAP"/>
</dbReference>
<dbReference type="InterPro" id="IPR042206">
    <property type="entry name" value="CRISPR-assoc_Cas1_C"/>
</dbReference>
<dbReference type="InterPro" id="IPR042211">
    <property type="entry name" value="CRISPR-assoc_Cas1_N"/>
</dbReference>
<organism evidence="10 11">
    <name type="scientific">Tissierella praeacuta DSM 18095</name>
    <dbReference type="NCBI Taxonomy" id="1123404"/>
    <lineage>
        <taxon>Bacteria</taxon>
        <taxon>Bacillati</taxon>
        <taxon>Bacillota</taxon>
        <taxon>Tissierellia</taxon>
        <taxon>Tissierellales</taxon>
        <taxon>Tissierellaceae</taxon>
        <taxon>Tissierella</taxon>
    </lineage>
</organism>
<dbReference type="CDD" id="cd09722">
    <property type="entry name" value="Cas1_I-B"/>
    <property type="match status" value="1"/>
</dbReference>
<evidence type="ECO:0000313" key="11">
    <source>
        <dbReference type="Proteomes" id="UP000184114"/>
    </source>
</evidence>
<dbReference type="InterPro" id="IPR002729">
    <property type="entry name" value="CRISPR-assoc_Cas1"/>
</dbReference>
<keyword evidence="2 9" id="KW-0479">Metal-binding</keyword>
<dbReference type="HAMAP" id="MF_01470">
    <property type="entry name" value="Cas1"/>
    <property type="match status" value="1"/>
</dbReference>
<evidence type="ECO:0000256" key="1">
    <source>
        <dbReference type="ARBA" id="ARBA00022722"/>
    </source>
</evidence>
<keyword evidence="4 9" id="KW-0378">Hydrolase</keyword>
<evidence type="ECO:0000256" key="7">
    <source>
        <dbReference type="ARBA" id="ARBA00023125"/>
    </source>
</evidence>
<dbReference type="NCBIfam" id="TIGR00287">
    <property type="entry name" value="cas1"/>
    <property type="match status" value="1"/>
</dbReference>
<dbReference type="GeneID" id="90996218"/>
<sequence length="330" mass="38925">MGEAFYILKDGDLKRKDNNVVITNLDGEEKNLKAEVTDEVYLFGEVSLNTKLLNFISQKGIILHVFNYYGFYSGSYYPREANISGYLLVQQVKVYDNKEKRLKIAKEILKAASFNIYRNLRYYNGRGVDLEEPMRKIDSLIKKLDYGKSINEIMGIEGNIRKTYYSTWNDIVKQDIQFEKRVKRPPDNMINSLISFINSLIYTTTLSEIYKTQLNPTVSFLHEPGTKRFSLSLDIAEIFKSLIGDRMMFSMLNKNQITEEDFERESNFLYLKESGKRKILMEYDKRLESTISHKELGRDVSYRYLIRLECYKLIKHIIGEKEYSGFKIWW</sequence>
<keyword evidence="5 9" id="KW-0460">Magnesium</keyword>
<comment type="subunit">
    <text evidence="9">Homodimer, forms a heterotetramer with a Cas2 homodimer.</text>
</comment>
<dbReference type="GO" id="GO:0016787">
    <property type="term" value="F:hydrolase activity"/>
    <property type="evidence" value="ECO:0007669"/>
    <property type="project" value="UniProtKB-KW"/>
</dbReference>
<evidence type="ECO:0000256" key="9">
    <source>
        <dbReference type="HAMAP-Rule" id="MF_01470"/>
    </source>
</evidence>
<keyword evidence="11" id="KW-1185">Reference proteome</keyword>
<name>A0A1M4U0E5_9FIRM</name>
<feature type="binding site" evidence="9">
    <location>
        <position position="157"/>
    </location>
    <ligand>
        <name>Mn(2+)</name>
        <dbReference type="ChEBI" id="CHEBI:29035"/>
    </ligand>
</feature>
<dbReference type="Gene3D" id="3.100.10.20">
    <property type="entry name" value="CRISPR-associated endonuclease Cas1, N-terminal domain"/>
    <property type="match status" value="1"/>
</dbReference>
<comment type="cofactor">
    <cofactor evidence="9">
        <name>Mg(2+)</name>
        <dbReference type="ChEBI" id="CHEBI:18420"/>
    </cofactor>
    <cofactor evidence="9">
        <name>Mn(2+)</name>
        <dbReference type="ChEBI" id="CHEBI:29035"/>
    </cofactor>
</comment>
<keyword evidence="3 9" id="KW-0255">Endonuclease</keyword>
<dbReference type="Gene3D" id="1.20.120.920">
    <property type="entry name" value="CRISPR-associated endonuclease Cas1, C-terminal domain"/>
    <property type="match status" value="1"/>
</dbReference>
<dbReference type="EMBL" id="FQTY01000002">
    <property type="protein sequence ID" value="SHE50067.1"/>
    <property type="molecule type" value="Genomic_DNA"/>
</dbReference>
<evidence type="ECO:0000256" key="3">
    <source>
        <dbReference type="ARBA" id="ARBA00022759"/>
    </source>
</evidence>
<dbReference type="GO" id="GO:0043571">
    <property type="term" value="P:maintenance of CRISPR repeat elements"/>
    <property type="evidence" value="ECO:0007669"/>
    <property type="project" value="UniProtKB-UniRule"/>
</dbReference>
<dbReference type="STRING" id="1123404.SAMN02745784_00950"/>
<keyword evidence="6 9" id="KW-0051">Antiviral defense</keyword>
<dbReference type="GO" id="GO:0046872">
    <property type="term" value="F:metal ion binding"/>
    <property type="evidence" value="ECO:0007669"/>
    <property type="project" value="UniProtKB-UniRule"/>
</dbReference>
<accession>A0A1M4U0E5</accession>
<protein>
    <recommendedName>
        <fullName evidence="9">CRISPR-associated endonuclease Cas1</fullName>
        <ecNumber evidence="9">3.1.-.-</ecNumber>
    </recommendedName>
</protein>
<evidence type="ECO:0000256" key="4">
    <source>
        <dbReference type="ARBA" id="ARBA00022801"/>
    </source>
</evidence>
<evidence type="ECO:0000256" key="5">
    <source>
        <dbReference type="ARBA" id="ARBA00022842"/>
    </source>
</evidence>
<evidence type="ECO:0000313" key="10">
    <source>
        <dbReference type="EMBL" id="SHE50067.1"/>
    </source>
</evidence>
<dbReference type="RefSeq" id="WP_072973654.1">
    <property type="nucleotide sequence ID" value="NZ_FQTY01000002.1"/>
</dbReference>
<keyword evidence="7 9" id="KW-0238">DNA-binding</keyword>
<dbReference type="PANTHER" id="PTHR43219">
    <property type="entry name" value="CRISPR-ASSOCIATED ENDONUCLEASE CAS1"/>
    <property type="match status" value="1"/>
</dbReference>
<feature type="binding site" evidence="9">
    <location>
        <position position="222"/>
    </location>
    <ligand>
        <name>Mn(2+)</name>
        <dbReference type="ChEBI" id="CHEBI:29035"/>
    </ligand>
</feature>
<comment type="function">
    <text evidence="9">CRISPR (clustered regularly interspaced short palindromic repeat), is an adaptive immune system that provides protection against mobile genetic elements (viruses, transposable elements and conjugative plasmids). CRISPR clusters contain spacers, sequences complementary to antecedent mobile elements, and target invading nucleic acids. CRISPR clusters are transcribed and processed into CRISPR RNA (crRNA). Acts as a dsDNA endonuclease. Involved in the integration of spacer DNA into the CRISPR cassette.</text>
</comment>
<reference evidence="11" key="1">
    <citation type="submission" date="2016-11" db="EMBL/GenBank/DDBJ databases">
        <authorList>
            <person name="Varghese N."/>
            <person name="Submissions S."/>
        </authorList>
    </citation>
    <scope>NUCLEOTIDE SEQUENCE [LARGE SCALE GENOMIC DNA]</scope>
    <source>
        <strain evidence="11">DSM 18095</strain>
    </source>
</reference>
<evidence type="ECO:0000256" key="8">
    <source>
        <dbReference type="ARBA" id="ARBA00023211"/>
    </source>
</evidence>
<dbReference type="PANTHER" id="PTHR43219:SF1">
    <property type="entry name" value="CRISPR-ASSOCIATED ENDONUCLEASE CAS1"/>
    <property type="match status" value="1"/>
</dbReference>
<keyword evidence="8 9" id="KW-0464">Manganese</keyword>
<dbReference type="Proteomes" id="UP000184114">
    <property type="component" value="Unassembled WGS sequence"/>
</dbReference>
<feature type="binding site" evidence="9">
    <location>
        <position position="237"/>
    </location>
    <ligand>
        <name>Mn(2+)</name>
        <dbReference type="ChEBI" id="CHEBI:29035"/>
    </ligand>
</feature>
<dbReference type="NCBIfam" id="TIGR03641">
    <property type="entry name" value="cas1_HMARI"/>
    <property type="match status" value="1"/>
</dbReference>
<comment type="similarity">
    <text evidence="9">Belongs to the CRISPR-associated endonuclease Cas1 family.</text>
</comment>
<dbReference type="GO" id="GO:0004520">
    <property type="term" value="F:DNA endonuclease activity"/>
    <property type="evidence" value="ECO:0007669"/>
    <property type="project" value="InterPro"/>
</dbReference>
<dbReference type="GO" id="GO:0003677">
    <property type="term" value="F:DNA binding"/>
    <property type="evidence" value="ECO:0007669"/>
    <property type="project" value="UniProtKB-KW"/>
</dbReference>
<evidence type="ECO:0000256" key="2">
    <source>
        <dbReference type="ARBA" id="ARBA00022723"/>
    </source>
</evidence>
<dbReference type="AlphaFoldDB" id="A0A1M4U0E5"/>
<gene>
    <name evidence="9" type="primary">cas1</name>
    <name evidence="10" type="ORF">SAMN02745784_00950</name>
</gene>
<dbReference type="GO" id="GO:0051607">
    <property type="term" value="P:defense response to virus"/>
    <property type="evidence" value="ECO:0007669"/>
    <property type="project" value="UniProtKB-UniRule"/>
</dbReference>
<keyword evidence="1 9" id="KW-0540">Nuclease</keyword>
<proteinExistence type="inferred from homology"/>